<dbReference type="PANTHER" id="PTHR12398">
    <property type="entry name" value="PROTEIN PHOSPHATASE INHIBITOR"/>
    <property type="match status" value="1"/>
</dbReference>
<organism evidence="3 4">
    <name type="scientific">Periplaneta americana</name>
    <name type="common">American cockroach</name>
    <name type="synonym">Blatta americana</name>
    <dbReference type="NCBI Taxonomy" id="6978"/>
    <lineage>
        <taxon>Eukaryota</taxon>
        <taxon>Metazoa</taxon>
        <taxon>Ecdysozoa</taxon>
        <taxon>Arthropoda</taxon>
        <taxon>Hexapoda</taxon>
        <taxon>Insecta</taxon>
        <taxon>Pterygota</taxon>
        <taxon>Neoptera</taxon>
        <taxon>Polyneoptera</taxon>
        <taxon>Dictyoptera</taxon>
        <taxon>Blattodea</taxon>
        <taxon>Blattoidea</taxon>
        <taxon>Blattidae</taxon>
        <taxon>Blattinae</taxon>
        <taxon>Periplaneta</taxon>
    </lineage>
</organism>
<comment type="similarity">
    <text evidence="1">Belongs to the protein phosphatase inhibitor 2 family.</text>
</comment>
<comment type="caution">
    <text evidence="3">The sequence shown here is derived from an EMBL/GenBank/DDBJ whole genome shotgun (WGS) entry which is preliminary data.</text>
</comment>
<dbReference type="Gene3D" id="6.10.250.1050">
    <property type="match status" value="2"/>
</dbReference>
<accession>A0ABQ8T9P6</accession>
<evidence type="ECO:0000256" key="2">
    <source>
        <dbReference type="SAM" id="MobiDB-lite"/>
    </source>
</evidence>
<name>A0ABQ8T9P6_PERAM</name>
<evidence type="ECO:0008006" key="5">
    <source>
        <dbReference type="Google" id="ProtNLM"/>
    </source>
</evidence>
<dbReference type="Pfam" id="PF04979">
    <property type="entry name" value="IPP-2"/>
    <property type="match status" value="1"/>
</dbReference>
<feature type="compositionally biased region" description="Basic and acidic residues" evidence="2">
    <location>
        <begin position="70"/>
        <end position="83"/>
    </location>
</feature>
<evidence type="ECO:0000313" key="4">
    <source>
        <dbReference type="Proteomes" id="UP001148838"/>
    </source>
</evidence>
<reference evidence="3 4" key="1">
    <citation type="journal article" date="2022" name="Allergy">
        <title>Genome assembly and annotation of Periplaneta americana reveal a comprehensive cockroach allergen profile.</title>
        <authorList>
            <person name="Wang L."/>
            <person name="Xiong Q."/>
            <person name="Saelim N."/>
            <person name="Wang L."/>
            <person name="Nong W."/>
            <person name="Wan A.T."/>
            <person name="Shi M."/>
            <person name="Liu X."/>
            <person name="Cao Q."/>
            <person name="Hui J.H.L."/>
            <person name="Sookrung N."/>
            <person name="Leung T.F."/>
            <person name="Tungtrongchitr A."/>
            <person name="Tsui S.K.W."/>
        </authorList>
    </citation>
    <scope>NUCLEOTIDE SEQUENCE [LARGE SCALE GENOMIC DNA]</scope>
    <source>
        <strain evidence="3">PWHHKU_190912</strain>
    </source>
</reference>
<evidence type="ECO:0000313" key="3">
    <source>
        <dbReference type="EMBL" id="KAJ4443261.1"/>
    </source>
</evidence>
<gene>
    <name evidence="3" type="ORF">ANN_04929</name>
</gene>
<feature type="region of interest" description="Disordered" evidence="2">
    <location>
        <begin position="51"/>
        <end position="83"/>
    </location>
</feature>
<protein>
    <recommendedName>
        <fullName evidence="5">Protein phosphatase inhibitor 2</fullName>
    </recommendedName>
</protein>
<dbReference type="PANTHER" id="PTHR12398:SF20">
    <property type="entry name" value="PROTEIN PHOSPHATASE 1 REGULATORY INHIBITOR SUBUNIT 2"/>
    <property type="match status" value="1"/>
</dbReference>
<dbReference type="Proteomes" id="UP001148838">
    <property type="component" value="Unassembled WGS sequence"/>
</dbReference>
<feature type="region of interest" description="Disordered" evidence="2">
    <location>
        <begin position="134"/>
        <end position="163"/>
    </location>
</feature>
<sequence length="295" mass="32520">MAGLCEGGNEPLGSLKAICNLYVVLLSIGVRDADNIICVDMSTCITLHRHMAESSGKQPSKGILKTPRSKTSEPNEQKGAHWDEMNIISTLHPADKDYGHMKIDEPKTPYNYDVDDDVDAGKLDHQTLTEKLKKQGEDPLKVLQSRESSSEEEETPEELAKRKAFENKRKAHYNEFYALKLARKVMTTDDVSNDVDEGSSAKTIFCCMEECRSHSVGEESSVEIIFCCTEGCRGHSIGEESSAETIFCCTEGCCGHGVGEGSSVKTIFCDVKGCCGHKKPNEKCTPLEKKKVVKQ</sequence>
<dbReference type="InterPro" id="IPR007062">
    <property type="entry name" value="PPI-2"/>
</dbReference>
<keyword evidence="4" id="KW-1185">Reference proteome</keyword>
<evidence type="ECO:0000256" key="1">
    <source>
        <dbReference type="ARBA" id="ARBA00005472"/>
    </source>
</evidence>
<proteinExistence type="inferred from homology"/>
<dbReference type="EMBL" id="JAJSOF020000013">
    <property type="protein sequence ID" value="KAJ4443261.1"/>
    <property type="molecule type" value="Genomic_DNA"/>
</dbReference>